<feature type="compositionally biased region" description="Acidic residues" evidence="1">
    <location>
        <begin position="28"/>
        <end position="37"/>
    </location>
</feature>
<feature type="compositionally biased region" description="Pro residues" evidence="1">
    <location>
        <begin position="187"/>
        <end position="198"/>
    </location>
</feature>
<feature type="compositionally biased region" description="Basic and acidic residues" evidence="1">
    <location>
        <begin position="224"/>
        <end position="233"/>
    </location>
</feature>
<reference evidence="3 4" key="1">
    <citation type="submission" date="2023-07" db="EMBL/GenBank/DDBJ databases">
        <title>Sequencing the genomes of 1000 actinobacteria strains.</title>
        <authorList>
            <person name="Klenk H.-P."/>
        </authorList>
    </citation>
    <scope>NUCLEOTIDE SEQUENCE [LARGE SCALE GENOMIC DNA]</scope>
    <source>
        <strain evidence="3 4">DSM 44710</strain>
    </source>
</reference>
<keyword evidence="4" id="KW-1185">Reference proteome</keyword>
<protein>
    <recommendedName>
        <fullName evidence="2">Anti-sigma K factor RskA C-terminal domain-containing protein</fullName>
    </recommendedName>
</protein>
<feature type="domain" description="Anti-sigma K factor RskA C-terminal" evidence="2">
    <location>
        <begin position="284"/>
        <end position="410"/>
    </location>
</feature>
<evidence type="ECO:0000256" key="1">
    <source>
        <dbReference type="SAM" id="MobiDB-lite"/>
    </source>
</evidence>
<organism evidence="3 4">
    <name type="scientific">Catenuloplanes nepalensis</name>
    <dbReference type="NCBI Taxonomy" id="587533"/>
    <lineage>
        <taxon>Bacteria</taxon>
        <taxon>Bacillati</taxon>
        <taxon>Actinomycetota</taxon>
        <taxon>Actinomycetes</taxon>
        <taxon>Micromonosporales</taxon>
        <taxon>Micromonosporaceae</taxon>
        <taxon>Catenuloplanes</taxon>
    </lineage>
</organism>
<name>A0ABT9MUQ0_9ACTN</name>
<proteinExistence type="predicted"/>
<feature type="region of interest" description="Disordered" evidence="1">
    <location>
        <begin position="1"/>
        <end position="271"/>
    </location>
</feature>
<feature type="compositionally biased region" description="Pro residues" evidence="1">
    <location>
        <begin position="38"/>
        <end position="53"/>
    </location>
</feature>
<dbReference type="Pfam" id="PF10099">
    <property type="entry name" value="RskA_C"/>
    <property type="match status" value="1"/>
</dbReference>
<dbReference type="RefSeq" id="WP_306830762.1">
    <property type="nucleotide sequence ID" value="NZ_JAUSRA010000001.1"/>
</dbReference>
<comment type="caution">
    <text evidence="3">The sequence shown here is derived from an EMBL/GenBank/DDBJ whole genome shotgun (WGS) entry which is preliminary data.</text>
</comment>
<accession>A0ABT9MUQ0</accession>
<gene>
    <name evidence="3" type="ORF">J2S43_003679</name>
</gene>
<feature type="compositionally biased region" description="Low complexity" evidence="1">
    <location>
        <begin position="170"/>
        <end position="186"/>
    </location>
</feature>
<dbReference type="Proteomes" id="UP001240984">
    <property type="component" value="Unassembled WGS sequence"/>
</dbReference>
<dbReference type="InterPro" id="IPR018764">
    <property type="entry name" value="RskA_C"/>
</dbReference>
<dbReference type="EMBL" id="JAUSRA010000001">
    <property type="protein sequence ID" value="MDP9795167.1"/>
    <property type="molecule type" value="Genomic_DNA"/>
</dbReference>
<feature type="compositionally biased region" description="Pro residues" evidence="1">
    <location>
        <begin position="242"/>
        <end position="251"/>
    </location>
</feature>
<evidence type="ECO:0000259" key="2">
    <source>
        <dbReference type="Pfam" id="PF10099"/>
    </source>
</evidence>
<evidence type="ECO:0000313" key="4">
    <source>
        <dbReference type="Proteomes" id="UP001240984"/>
    </source>
</evidence>
<sequence>MTDAEPPRNGAPGAGAGRGQPGQWFGAPDDEPIEDFPEAPPPYPGWTPRPAESPPESSGGYPGTSGRDPGDPSDVPGMSGRFPDGAPGMPDTSGRFPDGAPGMPDTSGRFPDGSPDTSGRLPSGSPDMSGHYPDTFGRYPDEAPEAGGGHPGGIAPDAPDTALYAVPDAPYTVPDAPDTVPDAPYTVPAPPYPVPGEPWPHRAGAAPDPQFTGGADYWPVPPREPVEAVPERARGRKRRAVPPGPAGPGPDVPIASAGSARPLAVPSDRPKGLRRPWALPLAALAAAAALTAGVLVVDRVLTPPNPFLEGGTEFAATGANGATGTVRLVPTGTGTGVVLEPENLPAAAAGSYYVAWLRGPDGAVVPLGSFHERRTGIPIFLWSAVEPSDYPEFVVTLQSENDQPTPDGPVVLTARLG</sequence>
<evidence type="ECO:0000313" key="3">
    <source>
        <dbReference type="EMBL" id="MDP9795167.1"/>
    </source>
</evidence>